<evidence type="ECO:0000313" key="10">
    <source>
        <dbReference type="EMBL" id="ELR12937.1"/>
    </source>
</evidence>
<dbReference type="GO" id="GO:0010446">
    <property type="term" value="P:response to alkaline pH"/>
    <property type="evidence" value="ECO:0007669"/>
    <property type="project" value="UniProtKB-ARBA"/>
</dbReference>
<dbReference type="SUPFAM" id="SSF52540">
    <property type="entry name" value="P-loop containing nucleoside triphosphate hydrolases"/>
    <property type="match status" value="1"/>
</dbReference>
<evidence type="ECO:0000256" key="8">
    <source>
        <dbReference type="RuleBase" id="RU000325"/>
    </source>
</evidence>
<dbReference type="Pfam" id="PF22594">
    <property type="entry name" value="GTP-eEF1A_C"/>
    <property type="match status" value="1"/>
</dbReference>
<dbReference type="OrthoDB" id="25063at2759"/>
<dbReference type="InterPro" id="IPR004539">
    <property type="entry name" value="Transl_elong_EF1A_euk/arc"/>
</dbReference>
<reference evidence="10 11" key="1">
    <citation type="journal article" date="2013" name="Genome Biol.">
        <title>Genome of Acanthamoeba castellanii highlights extensive lateral gene transfer and early evolution of tyrosine kinase signaling.</title>
        <authorList>
            <person name="Clarke M."/>
            <person name="Lohan A.J."/>
            <person name="Liu B."/>
            <person name="Lagkouvardos I."/>
            <person name="Roy S."/>
            <person name="Zafar N."/>
            <person name="Bertelli C."/>
            <person name="Schilde C."/>
            <person name="Kianianmomeni A."/>
            <person name="Burglin T.R."/>
            <person name="Frech C."/>
            <person name="Turcotte B."/>
            <person name="Kopec K.O."/>
            <person name="Synnott J.M."/>
            <person name="Choo C."/>
            <person name="Paponov I."/>
            <person name="Finkler A."/>
            <person name="Soon Heng Tan C."/>
            <person name="Hutchins A.P."/>
            <person name="Weinmeier T."/>
            <person name="Rattei T."/>
            <person name="Chu J.S."/>
            <person name="Gimenez G."/>
            <person name="Irimia M."/>
            <person name="Rigden D.J."/>
            <person name="Fitzpatrick D.A."/>
            <person name="Lorenzo-Morales J."/>
            <person name="Bateman A."/>
            <person name="Chiu C.H."/>
            <person name="Tang P."/>
            <person name="Hegemann P."/>
            <person name="Fromm H."/>
            <person name="Raoult D."/>
            <person name="Greub G."/>
            <person name="Miranda-Saavedra D."/>
            <person name="Chen N."/>
            <person name="Nash P."/>
            <person name="Ginger M.L."/>
            <person name="Horn M."/>
            <person name="Schaap P."/>
            <person name="Caler L."/>
            <person name="Loftus B."/>
        </authorList>
    </citation>
    <scope>NUCLEOTIDE SEQUENCE [LARGE SCALE GENOMIC DNA]</scope>
    <source>
        <strain evidence="10 11">Neff</strain>
    </source>
</reference>
<dbReference type="NCBIfam" id="TIGR00483">
    <property type="entry name" value="EF-1_alpha"/>
    <property type="match status" value="1"/>
</dbReference>
<dbReference type="PROSITE" id="PS51722">
    <property type="entry name" value="G_TR_2"/>
    <property type="match status" value="1"/>
</dbReference>
<dbReference type="Gene3D" id="2.40.30.10">
    <property type="entry name" value="Translation factors"/>
    <property type="match status" value="2"/>
</dbReference>
<sequence length="452" mass="49564">MGKEKTHINLVVIGHVDAGKSTTTGHLIYRCGGIDRRTIDKFEEEARAIGKASFKFAWVLDKLKTERERGITIDIALWKFQSPRYDFTIIDAPGHRDFIKNMITGTSQADVALLVISAAQGEFEAGFSKHGQTKEHALLAYTLGVKQAIVIVNKMDSPSVMWRRDRFIEIQDEVSAYLKKVGYNPRNVPFIPLSGWGGDNMTDRSENLTWWDGPTLIEALDSIKPPKRPLDKPLRIPLQDIYKIGGIGMVPVGRVETGVVRSGMQVVFAPCGVTTEVKSVQMHHEEKAEGVPGDNIGFCVKSTGALRSIKRGHVCGEARRDPPRECENFTAQVIVLNHPGEIRAGYSPVLDCHTTHIACRFDALVEKLDRRTGARTEESPASLKSGDCAHVVLVPSKPLCVESFTDYPPLGRFAVRDMKQTVAVGVIKAVTKRDGAVGVSAAGATKKAGKKA</sequence>
<evidence type="ECO:0000256" key="6">
    <source>
        <dbReference type="ARBA" id="ARBA00022917"/>
    </source>
</evidence>
<keyword evidence="3" id="KW-0963">Cytoplasm</keyword>
<dbReference type="EMBL" id="KB008103">
    <property type="protein sequence ID" value="ELR12937.1"/>
    <property type="molecule type" value="Genomic_DNA"/>
</dbReference>
<dbReference type="InterPro" id="IPR004161">
    <property type="entry name" value="EFTu-like_2"/>
</dbReference>
<dbReference type="GO" id="GO:0003746">
    <property type="term" value="F:translation elongation factor activity"/>
    <property type="evidence" value="ECO:0007669"/>
    <property type="project" value="UniProtKB-UniRule"/>
</dbReference>
<dbReference type="Proteomes" id="UP000011083">
    <property type="component" value="Unassembled WGS sequence"/>
</dbReference>
<dbReference type="KEGG" id="acan:ACA1_095970"/>
<dbReference type="GO" id="GO:0005737">
    <property type="term" value="C:cytoplasm"/>
    <property type="evidence" value="ECO:0007669"/>
    <property type="project" value="UniProtKB-SubCell"/>
</dbReference>
<evidence type="ECO:0000256" key="1">
    <source>
        <dbReference type="ARBA" id="ARBA00004496"/>
    </source>
</evidence>
<dbReference type="FunFam" id="2.40.30.10:FF:000005">
    <property type="entry name" value="Elongation factor 1-alpha"/>
    <property type="match status" value="1"/>
</dbReference>
<dbReference type="GeneID" id="14913340"/>
<evidence type="ECO:0000313" key="11">
    <source>
        <dbReference type="Proteomes" id="UP000011083"/>
    </source>
</evidence>
<keyword evidence="7 8" id="KW-0342">GTP-binding</keyword>
<dbReference type="CDD" id="cd03705">
    <property type="entry name" value="EF1_alpha_III"/>
    <property type="match status" value="1"/>
</dbReference>
<dbReference type="GO" id="GO:0005525">
    <property type="term" value="F:GTP binding"/>
    <property type="evidence" value="ECO:0007669"/>
    <property type="project" value="UniProtKB-UniRule"/>
</dbReference>
<accession>L8GIV4</accession>
<dbReference type="InterPro" id="IPR050100">
    <property type="entry name" value="TRAFAC_GTPase_members"/>
</dbReference>
<gene>
    <name evidence="10" type="ORF">ACA1_095970</name>
</gene>
<dbReference type="PROSITE" id="PS00301">
    <property type="entry name" value="G_TR_1"/>
    <property type="match status" value="1"/>
</dbReference>
<dbReference type="RefSeq" id="XP_004334950.1">
    <property type="nucleotide sequence ID" value="XM_004334902.1"/>
</dbReference>
<comment type="subcellular location">
    <subcellularLocation>
        <location evidence="1">Cytoplasm</location>
    </subcellularLocation>
</comment>
<keyword evidence="5 8" id="KW-0251">Elongation factor</keyword>
<dbReference type="CDD" id="cd03693">
    <property type="entry name" value="EF1_alpha_II"/>
    <property type="match status" value="1"/>
</dbReference>
<feature type="domain" description="Tr-type G" evidence="9">
    <location>
        <begin position="5"/>
        <end position="230"/>
    </location>
</feature>
<proteinExistence type="inferred from homology"/>
<dbReference type="Pfam" id="PF03144">
    <property type="entry name" value="GTP_EFTU_D2"/>
    <property type="match status" value="1"/>
</dbReference>
<organism evidence="10 11">
    <name type="scientific">Acanthamoeba castellanii (strain ATCC 30010 / Neff)</name>
    <dbReference type="NCBI Taxonomy" id="1257118"/>
    <lineage>
        <taxon>Eukaryota</taxon>
        <taxon>Amoebozoa</taxon>
        <taxon>Discosea</taxon>
        <taxon>Longamoebia</taxon>
        <taxon>Centramoebida</taxon>
        <taxon>Acanthamoebidae</taxon>
        <taxon>Acanthamoeba</taxon>
    </lineage>
</organism>
<dbReference type="GO" id="GO:0003785">
    <property type="term" value="F:actin monomer binding"/>
    <property type="evidence" value="ECO:0007669"/>
    <property type="project" value="UniProtKB-ARBA"/>
</dbReference>
<evidence type="ECO:0000256" key="3">
    <source>
        <dbReference type="ARBA" id="ARBA00022490"/>
    </source>
</evidence>
<name>L8GIV4_ACACF</name>
<dbReference type="AlphaFoldDB" id="L8GIV4"/>
<dbReference type="FunFam" id="3.40.50.300:FF:000255">
    <property type="entry name" value="Elongation factor 1-alpha"/>
    <property type="match status" value="1"/>
</dbReference>
<comment type="similarity">
    <text evidence="2 8">Belongs to the TRAFAC class translation factor GTPase superfamily. Classic translation factor GTPase family. EF-Tu/EF-1A subfamily.</text>
</comment>
<evidence type="ECO:0000256" key="5">
    <source>
        <dbReference type="ARBA" id="ARBA00022768"/>
    </source>
</evidence>
<dbReference type="GO" id="GO:0003924">
    <property type="term" value="F:GTPase activity"/>
    <property type="evidence" value="ECO:0007669"/>
    <property type="project" value="UniProtKB-UniRule"/>
</dbReference>
<dbReference type="Gene3D" id="3.40.50.300">
    <property type="entry name" value="P-loop containing nucleotide triphosphate hydrolases"/>
    <property type="match status" value="1"/>
</dbReference>
<evidence type="ECO:0000256" key="4">
    <source>
        <dbReference type="ARBA" id="ARBA00022741"/>
    </source>
</evidence>
<dbReference type="PRINTS" id="PR00315">
    <property type="entry name" value="ELONGATNFCT"/>
</dbReference>
<dbReference type="InterPro" id="IPR054696">
    <property type="entry name" value="GTP-eEF1A_C"/>
</dbReference>
<keyword evidence="11" id="KW-1185">Reference proteome</keyword>
<dbReference type="InterPro" id="IPR000795">
    <property type="entry name" value="T_Tr_GTP-bd_dom"/>
</dbReference>
<dbReference type="Pfam" id="PF00009">
    <property type="entry name" value="GTP_EFTU"/>
    <property type="match status" value="1"/>
</dbReference>
<dbReference type="SUPFAM" id="SSF50465">
    <property type="entry name" value="EF-Tu/eEF-1alpha/eIF2-gamma C-terminal domain"/>
    <property type="match status" value="1"/>
</dbReference>
<dbReference type="GO" id="GO:0051017">
    <property type="term" value="P:actin filament bundle assembly"/>
    <property type="evidence" value="ECO:0007669"/>
    <property type="project" value="UniProtKB-ARBA"/>
</dbReference>
<protein>
    <recommendedName>
        <fullName evidence="8">Elongation factor 1-alpha</fullName>
    </recommendedName>
</protein>
<evidence type="ECO:0000259" key="9">
    <source>
        <dbReference type="PROSITE" id="PS51722"/>
    </source>
</evidence>
<keyword evidence="4 8" id="KW-0547">Nucleotide-binding</keyword>
<dbReference type="InterPro" id="IPR027417">
    <property type="entry name" value="P-loop_NTPase"/>
</dbReference>
<dbReference type="VEuPathDB" id="AmoebaDB:ACA1_095970"/>
<dbReference type="InterPro" id="IPR009001">
    <property type="entry name" value="Transl_elong_EF1A/Init_IF2_C"/>
</dbReference>
<dbReference type="PANTHER" id="PTHR23115">
    <property type="entry name" value="TRANSLATION FACTOR"/>
    <property type="match status" value="1"/>
</dbReference>
<dbReference type="STRING" id="1257118.L8GIV4"/>
<dbReference type="FunFam" id="2.40.30.10:FF:000003">
    <property type="entry name" value="Elongation factor 1-alpha"/>
    <property type="match status" value="1"/>
</dbReference>
<dbReference type="InterPro" id="IPR031157">
    <property type="entry name" value="G_TR_CS"/>
</dbReference>
<dbReference type="InterPro" id="IPR009000">
    <property type="entry name" value="Transl_B-barrel_sf"/>
</dbReference>
<keyword evidence="6" id="KW-0648">Protein biosynthesis</keyword>
<dbReference type="NCBIfam" id="NF008969">
    <property type="entry name" value="PRK12317.1"/>
    <property type="match status" value="1"/>
</dbReference>
<comment type="function">
    <text evidence="8">This protein promotes the GTP-dependent binding of aminoacyl-tRNA to the A-site of ribosomes during protein biosynthesis.</text>
</comment>
<evidence type="ECO:0000256" key="7">
    <source>
        <dbReference type="ARBA" id="ARBA00023134"/>
    </source>
</evidence>
<evidence type="ECO:0000256" key="2">
    <source>
        <dbReference type="ARBA" id="ARBA00007249"/>
    </source>
</evidence>
<dbReference type="SUPFAM" id="SSF50447">
    <property type="entry name" value="Translation proteins"/>
    <property type="match status" value="1"/>
</dbReference>
<dbReference type="CDD" id="cd01883">
    <property type="entry name" value="EF1_alpha"/>
    <property type="match status" value="1"/>
</dbReference>